<dbReference type="InterPro" id="IPR007724">
    <property type="entry name" value="Poly_GlycHdrlase"/>
</dbReference>
<feature type="domain" description="PARG helical" evidence="5">
    <location>
        <begin position="109"/>
        <end position="204"/>
    </location>
</feature>
<keyword evidence="3" id="KW-0378">Hydrolase</keyword>
<dbReference type="InterPro" id="IPR048362">
    <property type="entry name" value="PARG_helical"/>
</dbReference>
<comment type="similarity">
    <text evidence="1">Belongs to the poly(ADP-ribose) glycohydrolase family.</text>
</comment>
<dbReference type="GO" id="GO:0006282">
    <property type="term" value="P:regulation of DNA repair"/>
    <property type="evidence" value="ECO:0007669"/>
    <property type="project" value="InterPro"/>
</dbReference>
<evidence type="ECO:0000259" key="5">
    <source>
        <dbReference type="Pfam" id="PF20811"/>
    </source>
</evidence>
<feature type="domain" description="PARG catalytic Macro" evidence="4">
    <location>
        <begin position="260"/>
        <end position="435"/>
    </location>
</feature>
<gene>
    <name evidence="6" type="ORF">NAEGRDRAFT_67236</name>
</gene>
<organism evidence="7">
    <name type="scientific">Naegleria gruberi</name>
    <name type="common">Amoeba</name>
    <dbReference type="NCBI Taxonomy" id="5762"/>
    <lineage>
        <taxon>Eukaryota</taxon>
        <taxon>Discoba</taxon>
        <taxon>Heterolobosea</taxon>
        <taxon>Tetramitia</taxon>
        <taxon>Eutetramitia</taxon>
        <taxon>Vahlkampfiidae</taxon>
        <taxon>Naegleria</taxon>
    </lineage>
</organism>
<evidence type="ECO:0000256" key="3">
    <source>
        <dbReference type="ARBA" id="ARBA00022801"/>
    </source>
</evidence>
<dbReference type="Pfam" id="PF20811">
    <property type="entry name" value="PARG_cat_N"/>
    <property type="match status" value="1"/>
</dbReference>
<dbReference type="STRING" id="5762.D2VED1"/>
<dbReference type="GO" id="GO:0009225">
    <property type="term" value="P:nucleotide-sugar metabolic process"/>
    <property type="evidence" value="ECO:0007669"/>
    <property type="project" value="TreeGrafter"/>
</dbReference>
<accession>D2VED1</accession>
<dbReference type="GO" id="GO:0004649">
    <property type="term" value="F:poly(ADP-ribose) glycohydrolase activity"/>
    <property type="evidence" value="ECO:0007669"/>
    <property type="project" value="UniProtKB-EC"/>
</dbReference>
<dbReference type="InterPro" id="IPR046372">
    <property type="entry name" value="PARG_cat_C"/>
</dbReference>
<dbReference type="GeneID" id="8848312"/>
<dbReference type="EC" id="3.2.1.143" evidence="2"/>
<reference evidence="6 7" key="1">
    <citation type="journal article" date="2010" name="Cell">
        <title>The genome of Naegleria gruberi illuminates early eukaryotic versatility.</title>
        <authorList>
            <person name="Fritz-Laylin L.K."/>
            <person name="Prochnik S.E."/>
            <person name="Ginger M.L."/>
            <person name="Dacks J.B."/>
            <person name="Carpenter M.L."/>
            <person name="Field M.C."/>
            <person name="Kuo A."/>
            <person name="Paredez A."/>
            <person name="Chapman J."/>
            <person name="Pham J."/>
            <person name="Shu S."/>
            <person name="Neupane R."/>
            <person name="Cipriano M."/>
            <person name="Mancuso J."/>
            <person name="Tu H."/>
            <person name="Salamov A."/>
            <person name="Lindquist E."/>
            <person name="Shapiro H."/>
            <person name="Lucas S."/>
            <person name="Grigoriev I.V."/>
            <person name="Cande W.Z."/>
            <person name="Fulton C."/>
            <person name="Rokhsar D.S."/>
            <person name="Dawson S.C."/>
        </authorList>
    </citation>
    <scope>NUCLEOTIDE SEQUENCE [LARGE SCALE GENOMIC DNA]</scope>
    <source>
        <strain evidence="6 7">NEG-M</strain>
    </source>
</reference>
<evidence type="ECO:0000313" key="7">
    <source>
        <dbReference type="Proteomes" id="UP000006671"/>
    </source>
</evidence>
<sequence length="437" mass="49886">MSQQERYLILPTSPIDQVLNSGIVKLSEKDQELESVSFWTICQALCIDNDDSTSYSLTQIIDLLRSYRESSNSSSNFVISRKFDENELELTYMKTCVSTLDSLCESNGELLDCVKGLVLLLPELFPDGQVLLCSEANQKVELTRLQIATLVACMLIGAIQYPKKQLCGRKFVGFETSLREWTHKSTPSSETYLKILANYLRRMFRIVELSKRDESYSNFLNEKISVRRIRVDSNNVKQLVEENMEKLIEKQVMEILPSRMEQMSTRTSISTVFANKMIGPGSYSTQEELFFGIYPEMLPFSMICKEIEAEECLIVEGVYRQLENVTDFTFNRHVYLKESNALNESLNYLQPFGSPQTLLFIDAIPFDTEVELNERSNKCIMREITKAYSAFSQFNGQLINSGRWGCGAYGATLEIKVAIQKIVSTLTSNRLLICTGR</sequence>
<evidence type="ECO:0000256" key="1">
    <source>
        <dbReference type="ARBA" id="ARBA00009545"/>
    </source>
</evidence>
<dbReference type="Pfam" id="PF05028">
    <property type="entry name" value="PARG_cat_C"/>
    <property type="match status" value="1"/>
</dbReference>
<dbReference type="EMBL" id="GG738866">
    <property type="protein sequence ID" value="EFC44858.1"/>
    <property type="molecule type" value="Genomic_DNA"/>
</dbReference>
<evidence type="ECO:0000259" key="4">
    <source>
        <dbReference type="Pfam" id="PF05028"/>
    </source>
</evidence>
<dbReference type="KEGG" id="ngr:NAEGRDRAFT_67236"/>
<dbReference type="InParanoid" id="D2VED1"/>
<protein>
    <recommendedName>
        <fullName evidence="2">poly(ADP-ribose) glycohydrolase</fullName>
        <ecNumber evidence="2">3.2.1.143</ecNumber>
    </recommendedName>
</protein>
<dbReference type="PANTHER" id="PTHR12837">
    <property type="entry name" value="POLY ADP-RIBOSE GLYCOHYDROLASE"/>
    <property type="match status" value="1"/>
</dbReference>
<name>D2VED1_NAEGR</name>
<dbReference type="OrthoDB" id="1937899at2759"/>
<dbReference type="Proteomes" id="UP000006671">
    <property type="component" value="Unassembled WGS sequence"/>
</dbReference>
<dbReference type="GO" id="GO:0005634">
    <property type="term" value="C:nucleus"/>
    <property type="evidence" value="ECO:0007669"/>
    <property type="project" value="TreeGrafter"/>
</dbReference>
<proteinExistence type="inferred from homology"/>
<evidence type="ECO:0000313" key="6">
    <source>
        <dbReference type="EMBL" id="EFC44858.1"/>
    </source>
</evidence>
<dbReference type="AlphaFoldDB" id="D2VED1"/>
<dbReference type="VEuPathDB" id="AmoebaDB:NAEGRDRAFT_67236"/>
<dbReference type="RefSeq" id="XP_002677602.1">
    <property type="nucleotide sequence ID" value="XM_002677556.1"/>
</dbReference>
<dbReference type="PANTHER" id="PTHR12837:SF0">
    <property type="entry name" value="POLY(ADP-RIBOSE) GLYCOHYDROLASE"/>
    <property type="match status" value="1"/>
</dbReference>
<evidence type="ECO:0000256" key="2">
    <source>
        <dbReference type="ARBA" id="ARBA00012255"/>
    </source>
</evidence>
<dbReference type="GO" id="GO:1990966">
    <property type="term" value="P:ATP generation from poly-ADP-D-ribose"/>
    <property type="evidence" value="ECO:0007669"/>
    <property type="project" value="TreeGrafter"/>
</dbReference>
<dbReference type="GO" id="GO:0005975">
    <property type="term" value="P:carbohydrate metabolic process"/>
    <property type="evidence" value="ECO:0007669"/>
    <property type="project" value="InterPro"/>
</dbReference>
<keyword evidence="7" id="KW-1185">Reference proteome</keyword>
<dbReference type="GO" id="GO:0005737">
    <property type="term" value="C:cytoplasm"/>
    <property type="evidence" value="ECO:0007669"/>
    <property type="project" value="TreeGrafter"/>
</dbReference>